<dbReference type="InterPro" id="IPR036388">
    <property type="entry name" value="WH-like_DNA-bd_sf"/>
</dbReference>
<dbReference type="EMBL" id="BONH01000002">
    <property type="protein sequence ID" value="GIF95982.1"/>
    <property type="molecule type" value="Genomic_DNA"/>
</dbReference>
<dbReference type="Pfam" id="PF00583">
    <property type="entry name" value="Acetyltransf_1"/>
    <property type="match status" value="1"/>
</dbReference>
<dbReference type="InterPro" id="IPR036390">
    <property type="entry name" value="WH_DNA-bd_sf"/>
</dbReference>
<name>A0A8J3NX57_9ACTN</name>
<gene>
    <name evidence="4" type="ORF">Cci01nite_10760</name>
</gene>
<accession>A0A8J3NX57</accession>
<dbReference type="RefSeq" id="WP_120320930.1">
    <property type="nucleotide sequence ID" value="NZ_BONH01000002.1"/>
</dbReference>
<reference evidence="4 5" key="1">
    <citation type="submission" date="2021-01" db="EMBL/GenBank/DDBJ databases">
        <title>Whole genome shotgun sequence of Catellatospora citrea NBRC 14495.</title>
        <authorList>
            <person name="Komaki H."/>
            <person name="Tamura T."/>
        </authorList>
    </citation>
    <scope>NUCLEOTIDE SEQUENCE [LARGE SCALE GENOMIC DNA]</scope>
    <source>
        <strain evidence="4 5">NBRC 14495</strain>
    </source>
</reference>
<keyword evidence="5" id="KW-1185">Reference proteome</keyword>
<dbReference type="SUPFAM" id="SSF55729">
    <property type="entry name" value="Acyl-CoA N-acyltransferases (Nat)"/>
    <property type="match status" value="1"/>
</dbReference>
<evidence type="ECO:0000256" key="2">
    <source>
        <dbReference type="ARBA" id="ARBA00023315"/>
    </source>
</evidence>
<sequence length="301" mass="32804">MSQEQLVAAVRHFNRSVTQRVGALDDTYLTRGRPLAQARLLWEIGPAGAEVATLRTRLNLDAGYLSRLLRVLEGDGLVLVGSADGDGRVRTARLTAAGRAEWDVLDRMSDELAWSILEPLSDSQRARLAGAMAEVERLLMASLVDLQPRHPGDPAARACLRAYARELDRRFGGGFDPARSGVDEEALVPPHGVFLVAALSGEPVGCGALWLHLDEPAEIKRVWVSESVRGLGLGRRIMAELERRAAAAGADTVRLDTNRTLTEAIGLYRATGYHEIPAYNDNPYAHHWFAKPLDPAAAPPR</sequence>
<evidence type="ECO:0000313" key="4">
    <source>
        <dbReference type="EMBL" id="GIF95982.1"/>
    </source>
</evidence>
<evidence type="ECO:0000256" key="1">
    <source>
        <dbReference type="ARBA" id="ARBA00022679"/>
    </source>
</evidence>
<dbReference type="PROSITE" id="PS51186">
    <property type="entry name" value="GNAT"/>
    <property type="match status" value="1"/>
</dbReference>
<dbReference type="GO" id="GO:0016747">
    <property type="term" value="F:acyltransferase activity, transferring groups other than amino-acyl groups"/>
    <property type="evidence" value="ECO:0007669"/>
    <property type="project" value="InterPro"/>
</dbReference>
<dbReference type="PANTHER" id="PTHR43877">
    <property type="entry name" value="AMINOALKYLPHOSPHONATE N-ACETYLTRANSFERASE-RELATED-RELATED"/>
    <property type="match status" value="1"/>
</dbReference>
<feature type="domain" description="N-acetyltransferase" evidence="3">
    <location>
        <begin position="144"/>
        <end position="294"/>
    </location>
</feature>
<dbReference type="InterPro" id="IPR000835">
    <property type="entry name" value="HTH_MarR-typ"/>
</dbReference>
<dbReference type="CDD" id="cd04301">
    <property type="entry name" value="NAT_SF"/>
    <property type="match status" value="1"/>
</dbReference>
<dbReference type="InterPro" id="IPR050832">
    <property type="entry name" value="Bact_Acetyltransf"/>
</dbReference>
<evidence type="ECO:0000313" key="5">
    <source>
        <dbReference type="Proteomes" id="UP000659904"/>
    </source>
</evidence>
<evidence type="ECO:0000259" key="3">
    <source>
        <dbReference type="PROSITE" id="PS51186"/>
    </source>
</evidence>
<keyword evidence="1" id="KW-0808">Transferase</keyword>
<dbReference type="PANTHER" id="PTHR43877:SF2">
    <property type="entry name" value="AMINOALKYLPHOSPHONATE N-ACETYLTRANSFERASE-RELATED"/>
    <property type="match status" value="1"/>
</dbReference>
<dbReference type="SMART" id="SM00347">
    <property type="entry name" value="HTH_MARR"/>
    <property type="match status" value="1"/>
</dbReference>
<dbReference type="GO" id="GO:0003700">
    <property type="term" value="F:DNA-binding transcription factor activity"/>
    <property type="evidence" value="ECO:0007669"/>
    <property type="project" value="InterPro"/>
</dbReference>
<comment type="caution">
    <text evidence="4">The sequence shown here is derived from an EMBL/GenBank/DDBJ whole genome shotgun (WGS) entry which is preliminary data.</text>
</comment>
<dbReference type="InterPro" id="IPR000182">
    <property type="entry name" value="GNAT_dom"/>
</dbReference>
<proteinExistence type="predicted"/>
<dbReference type="Gene3D" id="1.10.10.10">
    <property type="entry name" value="Winged helix-like DNA-binding domain superfamily/Winged helix DNA-binding domain"/>
    <property type="match status" value="1"/>
</dbReference>
<protein>
    <submittedName>
        <fullName evidence="4">Putative transcriptional regulator, MarR family protein</fullName>
    </submittedName>
</protein>
<dbReference type="Proteomes" id="UP000659904">
    <property type="component" value="Unassembled WGS sequence"/>
</dbReference>
<organism evidence="4 5">
    <name type="scientific">Catellatospora citrea</name>
    <dbReference type="NCBI Taxonomy" id="53366"/>
    <lineage>
        <taxon>Bacteria</taxon>
        <taxon>Bacillati</taxon>
        <taxon>Actinomycetota</taxon>
        <taxon>Actinomycetes</taxon>
        <taxon>Micromonosporales</taxon>
        <taxon>Micromonosporaceae</taxon>
        <taxon>Catellatospora</taxon>
    </lineage>
</organism>
<keyword evidence="2" id="KW-0012">Acyltransferase</keyword>
<dbReference type="AlphaFoldDB" id="A0A8J3NX57"/>
<dbReference type="Gene3D" id="3.40.630.30">
    <property type="match status" value="1"/>
</dbReference>
<dbReference type="InterPro" id="IPR016181">
    <property type="entry name" value="Acyl_CoA_acyltransferase"/>
</dbReference>
<dbReference type="SUPFAM" id="SSF46785">
    <property type="entry name" value="Winged helix' DNA-binding domain"/>
    <property type="match status" value="1"/>
</dbReference>